<keyword evidence="3" id="KW-1185">Reference proteome</keyword>
<dbReference type="EMBL" id="JAYFSI010000013">
    <property type="protein sequence ID" value="MEA5365758.1"/>
    <property type="molecule type" value="Genomic_DNA"/>
</dbReference>
<evidence type="ECO:0000313" key="2">
    <source>
        <dbReference type="EMBL" id="MEA5365758.1"/>
    </source>
</evidence>
<gene>
    <name evidence="2" type="ORF">VA596_39965</name>
</gene>
<keyword evidence="1" id="KW-0472">Membrane</keyword>
<protein>
    <submittedName>
        <fullName evidence="2">Uncharacterized protein</fullName>
    </submittedName>
</protein>
<dbReference type="Proteomes" id="UP001304298">
    <property type="component" value="Unassembled WGS sequence"/>
</dbReference>
<evidence type="ECO:0000256" key="1">
    <source>
        <dbReference type="SAM" id="Phobius"/>
    </source>
</evidence>
<sequence length="253" mass="26159">MEDLDVRSALTAYVTEGEPPIGLDGDTILAKGRRSRRTRLLAASAGVLVVLLALGAAVIALPRQGEIAGPACPSASAGETREQIVDRLSCVVGNAVRSMLPSGAKVERLTIPGETPPADPFHLVADAVGDAPREALFHMGVRVTDERGSGSVYFTALLGDGGFGMARCGTAVPDQVSCEVEQLKEGGLRKVTESANGVLTYRASLLVAGTNIEFSANNSGVLVQRGVRVPVQRPEPALNAAQVRGLALTPGLG</sequence>
<comment type="caution">
    <text evidence="2">The sequence shown here is derived from an EMBL/GenBank/DDBJ whole genome shotgun (WGS) entry which is preliminary data.</text>
</comment>
<accession>A0ABU5RHK7</accession>
<name>A0ABU5RHK7_9PSEU</name>
<keyword evidence="1" id="KW-0812">Transmembrane</keyword>
<dbReference type="RefSeq" id="WP_323334511.1">
    <property type="nucleotide sequence ID" value="NZ_JAYFSI010000013.1"/>
</dbReference>
<feature type="transmembrane region" description="Helical" evidence="1">
    <location>
        <begin position="40"/>
        <end position="61"/>
    </location>
</feature>
<proteinExistence type="predicted"/>
<reference evidence="2 3" key="1">
    <citation type="submission" date="2023-12" db="EMBL/GenBank/DDBJ databases">
        <title>Amycolatopsis sp. V23-08.</title>
        <authorList>
            <person name="Somphong A."/>
        </authorList>
    </citation>
    <scope>NUCLEOTIDE SEQUENCE [LARGE SCALE GENOMIC DNA]</scope>
    <source>
        <strain evidence="2 3">V23-08</strain>
    </source>
</reference>
<keyword evidence="1" id="KW-1133">Transmembrane helix</keyword>
<organism evidence="2 3">
    <name type="scientific">Amycolatopsis heterodermiae</name>
    <dbReference type="NCBI Taxonomy" id="3110235"/>
    <lineage>
        <taxon>Bacteria</taxon>
        <taxon>Bacillati</taxon>
        <taxon>Actinomycetota</taxon>
        <taxon>Actinomycetes</taxon>
        <taxon>Pseudonocardiales</taxon>
        <taxon>Pseudonocardiaceae</taxon>
        <taxon>Amycolatopsis</taxon>
    </lineage>
</organism>
<evidence type="ECO:0000313" key="3">
    <source>
        <dbReference type="Proteomes" id="UP001304298"/>
    </source>
</evidence>